<comment type="subcellular location">
    <subcellularLocation>
        <location evidence="1">Cell membrane</location>
        <topology evidence="1">Lipid-anchor</topology>
        <topology evidence="1">GPI-anchor</topology>
    </subcellularLocation>
</comment>
<gene>
    <name evidence="11" type="ORF">Scaly_0305400</name>
</gene>
<sequence>MISTFTPCLNFVTGSSSRGSSPTQDCCNSLKSLMNDGMDCACLIVTGNVPLSIPFINRNLAISLPRMCQTSVPVQCKASGDPLPPPGPVMLGPTPAAAPRSHSPKDSDPAADAAPPPAEISDIEPASPPNYSFGPSANPGIRPVVNPNSASNPSTSTQLPYVERSEPTMLGRVCPAPRTQRQGRVPQSRTGLAYGREMMKFSTVDAKDDCTEGLPWVPVICYRSEVNQPCWDACVQRHGPSVKASCHSLEPGLITEVCFCAWPC</sequence>
<dbReference type="PANTHER" id="PTHR33044">
    <property type="entry name" value="BIFUNCTIONAL INHIBITOR/LIPID-TRANSFER PROTEIN/SEED STORAGE 2S ALBUMIN SUPERFAMILY PROTEIN-RELATED"/>
    <property type="match status" value="1"/>
</dbReference>
<reference evidence="11" key="1">
    <citation type="submission" date="2020-06" db="EMBL/GenBank/DDBJ databases">
        <authorList>
            <person name="Li T."/>
            <person name="Hu X."/>
            <person name="Zhang T."/>
            <person name="Song X."/>
            <person name="Zhang H."/>
            <person name="Dai N."/>
            <person name="Sheng W."/>
            <person name="Hou X."/>
            <person name="Wei L."/>
        </authorList>
    </citation>
    <scope>NUCLEOTIDE SEQUENCE</scope>
    <source>
        <strain evidence="11">KEN8</strain>
        <tissue evidence="11">Leaf</tissue>
    </source>
</reference>
<keyword evidence="5" id="KW-0732">Signal</keyword>
<keyword evidence="7" id="KW-0325">Glycoprotein</keyword>
<keyword evidence="8" id="KW-0449">Lipoprotein</keyword>
<evidence type="ECO:0000256" key="2">
    <source>
        <dbReference type="ARBA" id="ARBA00009748"/>
    </source>
</evidence>
<protein>
    <recommendedName>
        <fullName evidence="10">Bifunctional inhibitor/plant lipid transfer protein/seed storage helical domain-containing protein</fullName>
    </recommendedName>
</protein>
<keyword evidence="4" id="KW-0336">GPI-anchor</keyword>
<keyword evidence="3" id="KW-1003">Cell membrane</keyword>
<evidence type="ECO:0000259" key="10">
    <source>
        <dbReference type="Pfam" id="PF14368"/>
    </source>
</evidence>
<dbReference type="Pfam" id="PF14368">
    <property type="entry name" value="LTP_2"/>
    <property type="match status" value="1"/>
</dbReference>
<accession>A0AAW2SAR7</accession>
<proteinExistence type="inferred from homology"/>
<feature type="compositionally biased region" description="Low complexity" evidence="9">
    <location>
        <begin position="143"/>
        <end position="157"/>
    </location>
</feature>
<dbReference type="Gene3D" id="1.10.110.10">
    <property type="entry name" value="Plant lipid-transfer and hydrophobic proteins"/>
    <property type="match status" value="1"/>
</dbReference>
<dbReference type="CDD" id="cd00010">
    <property type="entry name" value="AAI_LTSS"/>
    <property type="match status" value="1"/>
</dbReference>
<dbReference type="InterPro" id="IPR016140">
    <property type="entry name" value="Bifunc_inhib/LTP/seed_store"/>
</dbReference>
<organism evidence="11">
    <name type="scientific">Sesamum calycinum</name>
    <dbReference type="NCBI Taxonomy" id="2727403"/>
    <lineage>
        <taxon>Eukaryota</taxon>
        <taxon>Viridiplantae</taxon>
        <taxon>Streptophyta</taxon>
        <taxon>Embryophyta</taxon>
        <taxon>Tracheophyta</taxon>
        <taxon>Spermatophyta</taxon>
        <taxon>Magnoliopsida</taxon>
        <taxon>eudicotyledons</taxon>
        <taxon>Gunneridae</taxon>
        <taxon>Pentapetalae</taxon>
        <taxon>asterids</taxon>
        <taxon>lamiids</taxon>
        <taxon>Lamiales</taxon>
        <taxon>Pedaliaceae</taxon>
        <taxon>Sesamum</taxon>
    </lineage>
</organism>
<evidence type="ECO:0000256" key="4">
    <source>
        <dbReference type="ARBA" id="ARBA00022622"/>
    </source>
</evidence>
<comment type="similarity">
    <text evidence="2">Belongs to the plant LTP family.</text>
</comment>
<evidence type="ECO:0000256" key="6">
    <source>
        <dbReference type="ARBA" id="ARBA00023157"/>
    </source>
</evidence>
<evidence type="ECO:0000256" key="1">
    <source>
        <dbReference type="ARBA" id="ARBA00004609"/>
    </source>
</evidence>
<evidence type="ECO:0000256" key="8">
    <source>
        <dbReference type="ARBA" id="ARBA00023288"/>
    </source>
</evidence>
<evidence type="ECO:0000256" key="5">
    <source>
        <dbReference type="ARBA" id="ARBA00022729"/>
    </source>
</evidence>
<evidence type="ECO:0000256" key="3">
    <source>
        <dbReference type="ARBA" id="ARBA00022475"/>
    </source>
</evidence>
<dbReference type="GO" id="GO:0005886">
    <property type="term" value="C:plasma membrane"/>
    <property type="evidence" value="ECO:0007669"/>
    <property type="project" value="UniProtKB-SubCell"/>
</dbReference>
<reference evidence="11" key="2">
    <citation type="journal article" date="2024" name="Plant">
        <title>Genomic evolution and insights into agronomic trait innovations of Sesamum species.</title>
        <authorList>
            <person name="Miao H."/>
            <person name="Wang L."/>
            <person name="Qu L."/>
            <person name="Liu H."/>
            <person name="Sun Y."/>
            <person name="Le M."/>
            <person name="Wang Q."/>
            <person name="Wei S."/>
            <person name="Zheng Y."/>
            <person name="Lin W."/>
            <person name="Duan Y."/>
            <person name="Cao H."/>
            <person name="Xiong S."/>
            <person name="Wang X."/>
            <person name="Wei L."/>
            <person name="Li C."/>
            <person name="Ma Q."/>
            <person name="Ju M."/>
            <person name="Zhao R."/>
            <person name="Li G."/>
            <person name="Mu C."/>
            <person name="Tian Q."/>
            <person name="Mei H."/>
            <person name="Zhang T."/>
            <person name="Gao T."/>
            <person name="Zhang H."/>
        </authorList>
    </citation>
    <scope>NUCLEOTIDE SEQUENCE</scope>
    <source>
        <strain evidence="11">KEN8</strain>
    </source>
</reference>
<keyword evidence="4" id="KW-0472">Membrane</keyword>
<feature type="region of interest" description="Disordered" evidence="9">
    <location>
        <begin position="78"/>
        <end position="165"/>
    </location>
</feature>
<dbReference type="InterPro" id="IPR043325">
    <property type="entry name" value="LTSS"/>
</dbReference>
<dbReference type="AlphaFoldDB" id="A0AAW2SAR7"/>
<evidence type="ECO:0000313" key="11">
    <source>
        <dbReference type="EMBL" id="KAL0389483.1"/>
    </source>
</evidence>
<dbReference type="InterPro" id="IPR036312">
    <property type="entry name" value="Bifun_inhib/LTP/seed_sf"/>
</dbReference>
<dbReference type="SUPFAM" id="SSF47699">
    <property type="entry name" value="Bifunctional inhibitor/lipid-transfer protein/seed storage 2S albumin"/>
    <property type="match status" value="1"/>
</dbReference>
<comment type="caution">
    <text evidence="11">The sequence shown here is derived from an EMBL/GenBank/DDBJ whole genome shotgun (WGS) entry which is preliminary data.</text>
</comment>
<dbReference type="GO" id="GO:0098552">
    <property type="term" value="C:side of membrane"/>
    <property type="evidence" value="ECO:0007669"/>
    <property type="project" value="UniProtKB-KW"/>
</dbReference>
<feature type="domain" description="Bifunctional inhibitor/plant lipid transfer protein/seed storage helical" evidence="10">
    <location>
        <begin position="3"/>
        <end position="75"/>
    </location>
</feature>
<keyword evidence="6" id="KW-1015">Disulfide bond</keyword>
<dbReference type="EMBL" id="JACGWM010000002">
    <property type="protein sequence ID" value="KAL0389483.1"/>
    <property type="molecule type" value="Genomic_DNA"/>
</dbReference>
<name>A0AAW2SAR7_9LAMI</name>
<evidence type="ECO:0000256" key="7">
    <source>
        <dbReference type="ARBA" id="ARBA00023180"/>
    </source>
</evidence>
<evidence type="ECO:0000256" key="9">
    <source>
        <dbReference type="SAM" id="MobiDB-lite"/>
    </source>
</evidence>